<dbReference type="GeneID" id="71994355"/>
<evidence type="ECO:0000256" key="1">
    <source>
        <dbReference type="SAM" id="MobiDB-lite"/>
    </source>
</evidence>
<evidence type="ECO:0000313" key="2">
    <source>
        <dbReference type="EMBL" id="UJO24947.1"/>
    </source>
</evidence>
<proteinExistence type="predicted"/>
<reference evidence="2" key="2">
    <citation type="journal article" date="2022" name="Microb. Genom.">
        <title>A chromosome-scale genome assembly of the tomato pathogen Cladosporium fulvum reveals a compartmentalized genome architecture and the presence of a dispensable chromosome.</title>
        <authorList>
            <person name="Zaccaron A.Z."/>
            <person name="Chen L.H."/>
            <person name="Samaras A."/>
            <person name="Stergiopoulos I."/>
        </authorList>
    </citation>
    <scope>NUCLEOTIDE SEQUENCE</scope>
    <source>
        <strain evidence="2">Race5_Kim</strain>
    </source>
</reference>
<reference evidence="2" key="1">
    <citation type="submission" date="2021-12" db="EMBL/GenBank/DDBJ databases">
        <authorList>
            <person name="Zaccaron A."/>
            <person name="Stergiopoulos I."/>
        </authorList>
    </citation>
    <scope>NUCLEOTIDE SEQUENCE</scope>
    <source>
        <strain evidence="2">Race5_Kim</strain>
    </source>
</reference>
<dbReference type="OrthoDB" id="303614at2759"/>
<dbReference type="Proteomes" id="UP000756132">
    <property type="component" value="Chromosome 13"/>
</dbReference>
<dbReference type="AlphaFoldDB" id="A0A9Q8PM40"/>
<name>A0A9Q8PM40_PASFU</name>
<dbReference type="RefSeq" id="XP_047769313.1">
    <property type="nucleotide sequence ID" value="XM_047913625.1"/>
</dbReference>
<accession>A0A9Q8PM40</accession>
<feature type="region of interest" description="Disordered" evidence="1">
    <location>
        <begin position="47"/>
        <end position="84"/>
    </location>
</feature>
<dbReference type="KEGG" id="ffu:CLAFUR5_14477"/>
<gene>
    <name evidence="2" type="ORF">CLAFUR5_14477</name>
</gene>
<keyword evidence="3" id="KW-1185">Reference proteome</keyword>
<organism evidence="2 3">
    <name type="scientific">Passalora fulva</name>
    <name type="common">Tomato leaf mold</name>
    <name type="synonym">Cladosporium fulvum</name>
    <dbReference type="NCBI Taxonomy" id="5499"/>
    <lineage>
        <taxon>Eukaryota</taxon>
        <taxon>Fungi</taxon>
        <taxon>Dikarya</taxon>
        <taxon>Ascomycota</taxon>
        <taxon>Pezizomycotina</taxon>
        <taxon>Dothideomycetes</taxon>
        <taxon>Dothideomycetidae</taxon>
        <taxon>Mycosphaerellales</taxon>
        <taxon>Mycosphaerellaceae</taxon>
        <taxon>Fulvia</taxon>
    </lineage>
</organism>
<protein>
    <submittedName>
        <fullName evidence="2">Uncharacterized protein</fullName>
    </submittedName>
</protein>
<feature type="compositionally biased region" description="Polar residues" evidence="1">
    <location>
        <begin position="51"/>
        <end position="64"/>
    </location>
</feature>
<evidence type="ECO:0000313" key="3">
    <source>
        <dbReference type="Proteomes" id="UP000756132"/>
    </source>
</evidence>
<sequence>MTRMFLRAADILRDSALADGAAIFGATASADEKAKLIVTPAGFDGAVDGSIRTSTEAQPSPRTSSESEKHDTTASDSDSAPTARPCKSLAFSIADEYARCETENGTALTLGTLERYFSLFPQGRAFSFTEEGAGVSSADESASDREPPPSVASDGTSNSHDRVRQRKRRMDHKELLNKIPGAKNVIFLPLYDNAEEKLIAGCFLWTSVTGRMISLDADLSCLRAFGNCIVSEVIRMNMQ</sequence>
<feature type="region of interest" description="Disordered" evidence="1">
    <location>
        <begin position="131"/>
        <end position="169"/>
    </location>
</feature>
<dbReference type="EMBL" id="CP090175">
    <property type="protein sequence ID" value="UJO24947.1"/>
    <property type="molecule type" value="Genomic_DNA"/>
</dbReference>